<dbReference type="InterPro" id="IPR024083">
    <property type="entry name" value="Fumarase/histidase_N"/>
</dbReference>
<keyword evidence="4 5" id="KW-0028">Amino-acid biosynthesis</keyword>
<evidence type="ECO:0000256" key="5">
    <source>
        <dbReference type="HAMAP-Rule" id="MF_00006"/>
    </source>
</evidence>
<dbReference type="AlphaFoldDB" id="A0A4R8EX67"/>
<sequence>MKLWGGRFKEKIAEDMEIFNSSINVDIRLLPYDIEASLAHAKGLKKAKIITDEEFEQIERALREIKEEKFEEIPMVEDVHTLVEQMLVEKIGDVGKKIHTARSRNDQIATDERLYLRDEILKIIDLLEQLNSVLLELSKKYKNKVMPGYTHLQRAQPITFSHHLLSYVEMFRRDINRLEDSLKRVNVLILGSGALAGTSYDIDRMYVASLLGFKEVSLNSMDGVSDRDFIIEFLSIASLIMMHLSRFSEEIVIWSTQEFNFVELSDKYSTGSSIMPQKKNPDSSELIRGKTGRVYGNLFSLLTTMKGLPLAYNKDMQEDKEPMFDTVDTLKSCLKVFIGMLETMRVNEKKMEEAVKFGYLNATDLADYLVKKGIPFRTAHDIVGKLVVYAITKNVPLEELNIAEFRNFCQFIDEDVYEVLDVKNILKSRKTIGAARWEAEI</sequence>
<dbReference type="Gene3D" id="1.10.40.30">
    <property type="entry name" value="Fumarase/aspartase (C-terminal domain)"/>
    <property type="match status" value="1"/>
</dbReference>
<dbReference type="Gene3D" id="1.10.275.10">
    <property type="entry name" value="Fumarase/aspartase (N-terminal domain)"/>
    <property type="match status" value="1"/>
</dbReference>
<evidence type="ECO:0000256" key="4">
    <source>
        <dbReference type="ARBA" id="ARBA00022605"/>
    </source>
</evidence>
<dbReference type="Proteomes" id="UP000294817">
    <property type="component" value="Unassembled WGS sequence"/>
</dbReference>
<dbReference type="CDD" id="cd01359">
    <property type="entry name" value="Argininosuccinate_lyase"/>
    <property type="match status" value="1"/>
</dbReference>
<dbReference type="PANTHER" id="PTHR43814">
    <property type="entry name" value="ARGININOSUCCINATE LYASE"/>
    <property type="match status" value="1"/>
</dbReference>
<dbReference type="NCBIfam" id="TIGR00838">
    <property type="entry name" value="argH"/>
    <property type="match status" value="1"/>
</dbReference>
<comment type="pathway">
    <text evidence="1 5">Amino-acid biosynthesis; L-arginine biosynthesis; L-arginine from L-ornithine and carbamoyl phosphate: step 3/3.</text>
</comment>
<dbReference type="FunFam" id="1.20.200.10:FF:000002">
    <property type="entry name" value="Argininosuccinate lyase"/>
    <property type="match status" value="1"/>
</dbReference>
<reference evidence="8 9" key="1">
    <citation type="submission" date="2019-03" db="EMBL/GenBank/DDBJ databases">
        <title>Genomic Encyclopedia of Type Strains, Phase IV (KMG-IV): sequencing the most valuable type-strain genomes for metagenomic binning, comparative biology and taxonomic classification.</title>
        <authorList>
            <person name="Goeker M."/>
        </authorList>
    </citation>
    <scope>NUCLEOTIDE SEQUENCE [LARGE SCALE GENOMIC DNA]</scope>
    <source>
        <strain evidence="8 9">DSM 13575</strain>
    </source>
</reference>
<keyword evidence="3 5" id="KW-0055">Arginine biosynthesis</keyword>
<evidence type="ECO:0000256" key="3">
    <source>
        <dbReference type="ARBA" id="ARBA00022571"/>
    </source>
</evidence>
<dbReference type="InterPro" id="IPR029419">
    <property type="entry name" value="Arg_succ_lyase_C"/>
</dbReference>
<name>A0A4R8EX67_9BACT</name>
<dbReference type="HAMAP" id="MF_00006">
    <property type="entry name" value="Arg_succ_lyase"/>
    <property type="match status" value="1"/>
</dbReference>
<dbReference type="PANTHER" id="PTHR43814:SF1">
    <property type="entry name" value="ARGININOSUCCINATE LYASE"/>
    <property type="match status" value="1"/>
</dbReference>
<evidence type="ECO:0000259" key="7">
    <source>
        <dbReference type="Pfam" id="PF14698"/>
    </source>
</evidence>
<dbReference type="PRINTS" id="PR00149">
    <property type="entry name" value="FUMRATELYASE"/>
</dbReference>
<evidence type="ECO:0000256" key="1">
    <source>
        <dbReference type="ARBA" id="ARBA00004941"/>
    </source>
</evidence>
<accession>A0A4R8EX67</accession>
<feature type="domain" description="Fumarate lyase N-terminal" evidence="6">
    <location>
        <begin position="6"/>
        <end position="296"/>
    </location>
</feature>
<dbReference type="GO" id="GO:0004056">
    <property type="term" value="F:argininosuccinate lyase activity"/>
    <property type="evidence" value="ECO:0007669"/>
    <property type="project" value="UniProtKB-UniRule"/>
</dbReference>
<dbReference type="Pfam" id="PF14698">
    <property type="entry name" value="ASL_C2"/>
    <property type="match status" value="1"/>
</dbReference>
<dbReference type="InterPro" id="IPR000362">
    <property type="entry name" value="Fumarate_lyase_fam"/>
</dbReference>
<comment type="similarity">
    <text evidence="5">Belongs to the lyase 1 family. Argininosuccinate lyase subfamily.</text>
</comment>
<keyword evidence="5 8" id="KW-0456">Lyase</keyword>
<dbReference type="InterPro" id="IPR022761">
    <property type="entry name" value="Fumarate_lyase_N"/>
</dbReference>
<dbReference type="GO" id="GO:0042450">
    <property type="term" value="P:L-arginine biosynthetic process via ornithine"/>
    <property type="evidence" value="ECO:0007669"/>
    <property type="project" value="UniProtKB-UniRule"/>
</dbReference>
<dbReference type="PROSITE" id="PS00163">
    <property type="entry name" value="FUMARATE_LYASES"/>
    <property type="match status" value="1"/>
</dbReference>
<comment type="caution">
    <text evidence="8">The sequence shown here is derived from an EMBL/GenBank/DDBJ whole genome shotgun (WGS) entry which is preliminary data.</text>
</comment>
<dbReference type="InterPro" id="IPR009049">
    <property type="entry name" value="Argininosuccinate_lyase"/>
</dbReference>
<gene>
    <name evidence="5" type="primary">argH</name>
    <name evidence="8" type="ORF">C8D74_10293</name>
</gene>
<organism evidence="8 9">
    <name type="scientific">Petrotoga sibirica</name>
    <dbReference type="NCBI Taxonomy" id="156202"/>
    <lineage>
        <taxon>Bacteria</taxon>
        <taxon>Thermotogati</taxon>
        <taxon>Thermotogota</taxon>
        <taxon>Thermotogae</taxon>
        <taxon>Petrotogales</taxon>
        <taxon>Petrotogaceae</taxon>
        <taxon>Petrotoga</taxon>
    </lineage>
</organism>
<dbReference type="GO" id="GO:0005829">
    <property type="term" value="C:cytosol"/>
    <property type="evidence" value="ECO:0007669"/>
    <property type="project" value="TreeGrafter"/>
</dbReference>
<protein>
    <recommendedName>
        <fullName evidence="2 5">Argininosuccinate lyase</fullName>
        <shortName evidence="5">ASAL</shortName>
        <ecNumber evidence="2 5">4.3.2.1</ecNumber>
    </recommendedName>
    <alternativeName>
        <fullName evidence="5">Arginosuccinase</fullName>
    </alternativeName>
</protein>
<dbReference type="Pfam" id="PF00206">
    <property type="entry name" value="Lyase_1"/>
    <property type="match status" value="1"/>
</dbReference>
<evidence type="ECO:0000313" key="8">
    <source>
        <dbReference type="EMBL" id="TDX17149.1"/>
    </source>
</evidence>
<dbReference type="EMBL" id="SODZ01000002">
    <property type="protein sequence ID" value="TDX17149.1"/>
    <property type="molecule type" value="Genomic_DNA"/>
</dbReference>
<dbReference type="UniPathway" id="UPA00068">
    <property type="reaction ID" value="UER00114"/>
</dbReference>
<dbReference type="InterPro" id="IPR020557">
    <property type="entry name" value="Fumarate_lyase_CS"/>
</dbReference>
<dbReference type="InterPro" id="IPR008948">
    <property type="entry name" value="L-Aspartase-like"/>
</dbReference>
<evidence type="ECO:0000256" key="2">
    <source>
        <dbReference type="ARBA" id="ARBA00012338"/>
    </source>
</evidence>
<comment type="subcellular location">
    <subcellularLocation>
        <location evidence="5">Cytoplasm</location>
    </subcellularLocation>
</comment>
<dbReference type="RefSeq" id="WP_103877307.1">
    <property type="nucleotide sequence ID" value="NZ_SODZ01000002.1"/>
</dbReference>
<dbReference type="SUPFAM" id="SSF48557">
    <property type="entry name" value="L-aspartase-like"/>
    <property type="match status" value="1"/>
</dbReference>
<evidence type="ECO:0000259" key="6">
    <source>
        <dbReference type="Pfam" id="PF00206"/>
    </source>
</evidence>
<evidence type="ECO:0000313" key="9">
    <source>
        <dbReference type="Proteomes" id="UP000294817"/>
    </source>
</evidence>
<dbReference type="FunFam" id="1.10.40.30:FF:000001">
    <property type="entry name" value="Argininosuccinate lyase"/>
    <property type="match status" value="1"/>
</dbReference>
<comment type="catalytic activity">
    <reaction evidence="5">
        <text>2-(N(omega)-L-arginino)succinate = fumarate + L-arginine</text>
        <dbReference type="Rhea" id="RHEA:24020"/>
        <dbReference type="ChEBI" id="CHEBI:29806"/>
        <dbReference type="ChEBI" id="CHEBI:32682"/>
        <dbReference type="ChEBI" id="CHEBI:57472"/>
        <dbReference type="EC" id="4.3.2.1"/>
    </reaction>
</comment>
<dbReference type="Gene3D" id="1.20.200.10">
    <property type="entry name" value="Fumarase/aspartase (Central domain)"/>
    <property type="match status" value="1"/>
</dbReference>
<keyword evidence="9" id="KW-1185">Reference proteome</keyword>
<dbReference type="PRINTS" id="PR00145">
    <property type="entry name" value="ARGSUCLYASE"/>
</dbReference>
<keyword evidence="5" id="KW-0963">Cytoplasm</keyword>
<proteinExistence type="inferred from homology"/>
<dbReference type="EC" id="4.3.2.1" evidence="2 5"/>
<feature type="domain" description="Argininosuccinate lyase C-terminal" evidence="7">
    <location>
        <begin position="359"/>
        <end position="426"/>
    </location>
</feature>